<dbReference type="InterPro" id="IPR027417">
    <property type="entry name" value="P-loop_NTPase"/>
</dbReference>
<evidence type="ECO:0000256" key="3">
    <source>
        <dbReference type="ARBA" id="ARBA00022801"/>
    </source>
</evidence>
<reference evidence="7" key="1">
    <citation type="submission" date="2023-04" db="EMBL/GenBank/DDBJ databases">
        <title>The human skin virome in hidradenitis suppurativa patients.</title>
        <authorList>
            <person name="Jansen D."/>
        </authorList>
    </citation>
    <scope>NUCLEOTIDE SEQUENCE</scope>
    <source>
        <strain evidence="7">VC1_JansenPhageB</strain>
    </source>
</reference>
<dbReference type="GO" id="GO:0006508">
    <property type="term" value="P:proteolysis"/>
    <property type="evidence" value="ECO:0007669"/>
    <property type="project" value="UniProtKB-KW"/>
</dbReference>
<evidence type="ECO:0000313" key="7">
    <source>
        <dbReference type="EMBL" id="WLJ25526.1"/>
    </source>
</evidence>
<dbReference type="NCBIfam" id="TIGR01543">
    <property type="entry name" value="proheadase_HK97"/>
    <property type="match status" value="1"/>
</dbReference>
<keyword evidence="4" id="KW-0118">Viral capsid assembly</keyword>
<evidence type="ECO:0000259" key="6">
    <source>
        <dbReference type="Pfam" id="PF04586"/>
    </source>
</evidence>
<protein>
    <submittedName>
        <fullName evidence="7">Prohead serine protease</fullName>
    </submittedName>
</protein>
<feature type="region of interest" description="Disordered" evidence="5">
    <location>
        <begin position="130"/>
        <end position="149"/>
    </location>
</feature>
<organism evidence="7">
    <name type="scientific">Actinobacteria phage HS02</name>
    <dbReference type="NCBI Taxonomy" id="3056388"/>
    <lineage>
        <taxon>Viruses</taxon>
    </lineage>
</organism>
<feature type="region of interest" description="Disordered" evidence="5">
    <location>
        <begin position="337"/>
        <end position="368"/>
    </location>
</feature>
<keyword evidence="3" id="KW-0378">Hydrolase</keyword>
<dbReference type="Pfam" id="PF04586">
    <property type="entry name" value="Peptidase_S78"/>
    <property type="match status" value="1"/>
</dbReference>
<sequence>MTLHMVVGPSCAGKSTYVKTHAGAGTPRFDYDEIASTVAGMELGHDQPEEVRAVVGALRRGMYGWALDPETAPKSDVWVIHSNPSPSLISAFHAAGAEFHKVDPGMQECLDRCEEDGRPAGTAERIRGWYENPPVLPGEDEDEKEGEDPVQKDFQVEVKAPTVEDSEEGVFEAYAAVFGNIDSYGDVIRPGAFTETLKEWEESGNQIPVLYGHDFADPFSNIGAVTSAVEDDHGLKITARLDLDNAKAAQVYRLIKERRLSQMSFAFRVLDSAQGEVDGEPVNELHRVKLYEVSVVPIGANEETEILTVKSVGELISTAVKQAEGFADDERAALSAELSSAAHRLKSPPAPPGDDEATTKNPTKARTNRVRAFFMLAERSDD</sequence>
<dbReference type="GO" id="GO:0008233">
    <property type="term" value="F:peptidase activity"/>
    <property type="evidence" value="ECO:0007669"/>
    <property type="project" value="UniProtKB-KW"/>
</dbReference>
<dbReference type="InterPro" id="IPR054613">
    <property type="entry name" value="Peptidase_S78_dom"/>
</dbReference>
<keyword evidence="1" id="KW-1188">Viral release from host cell</keyword>
<keyword evidence="4" id="KW-1273">Viral capsid maturation</keyword>
<dbReference type="SUPFAM" id="SSF52540">
    <property type="entry name" value="P-loop containing nucleoside triphosphate hydrolases"/>
    <property type="match status" value="1"/>
</dbReference>
<evidence type="ECO:0000256" key="2">
    <source>
        <dbReference type="ARBA" id="ARBA00022670"/>
    </source>
</evidence>
<feature type="domain" description="Prohead serine protease" evidence="6">
    <location>
        <begin position="157"/>
        <end position="310"/>
    </location>
</feature>
<keyword evidence="2 7" id="KW-0645">Protease</keyword>
<evidence type="ECO:0000256" key="4">
    <source>
        <dbReference type="ARBA" id="ARBA00023045"/>
    </source>
</evidence>
<name>A0AA49X1Z9_9VIRU</name>
<dbReference type="InterPro" id="IPR006433">
    <property type="entry name" value="Prohead_protease"/>
</dbReference>
<proteinExistence type="predicted"/>
<evidence type="ECO:0000256" key="5">
    <source>
        <dbReference type="SAM" id="MobiDB-lite"/>
    </source>
</evidence>
<dbReference type="GO" id="GO:0046797">
    <property type="term" value="P:viral procapsid maturation"/>
    <property type="evidence" value="ECO:0007669"/>
    <property type="project" value="UniProtKB-KW"/>
</dbReference>
<evidence type="ECO:0000256" key="1">
    <source>
        <dbReference type="ARBA" id="ARBA00022612"/>
    </source>
</evidence>
<accession>A0AA49X1Z9</accession>
<dbReference type="Gene3D" id="3.40.50.300">
    <property type="entry name" value="P-loop containing nucleotide triphosphate hydrolases"/>
    <property type="match status" value="1"/>
</dbReference>
<dbReference type="EMBL" id="OQ890312">
    <property type="protein sequence ID" value="WLJ25526.1"/>
    <property type="molecule type" value="Genomic_DNA"/>
</dbReference>